<reference evidence="1 2" key="1">
    <citation type="submission" date="2017-11" db="EMBL/GenBank/DDBJ databases">
        <title>The complete genome sequence and comparative genome analysis of Yersinia enterocolitica strain LC20.</title>
        <authorList>
            <person name="Shi G."/>
            <person name="Su M."/>
            <person name="Liang J."/>
            <person name="Gu W."/>
            <person name="Xiao Y."/>
            <person name="Zhang Z."/>
            <person name="Qiu H."/>
            <person name="Duan R."/>
            <person name="Zhang Z."/>
            <person name="Li Y."/>
            <person name="Zhang X."/>
            <person name="Ling Y."/>
            <person name="Song L."/>
            <person name="Chen M."/>
            <person name="Zhao Y."/>
            <person name="Wu J."/>
            <person name="Jing H."/>
            <person name="Xiao J."/>
            <person name="Wang X."/>
        </authorList>
    </citation>
    <scope>NUCLEOTIDE SEQUENCE [LARGE SCALE GENOMIC DNA]</scope>
    <source>
        <strain evidence="1 2">LC20</strain>
    </source>
</reference>
<dbReference type="EMBL" id="CP007448">
    <property type="protein sequence ID" value="ATX62868.1"/>
    <property type="molecule type" value="Genomic_DNA"/>
</dbReference>
<evidence type="ECO:0000313" key="2">
    <source>
        <dbReference type="Proteomes" id="UP000230961"/>
    </source>
</evidence>
<evidence type="ECO:0000313" key="1">
    <source>
        <dbReference type="EMBL" id="ATX62868.1"/>
    </source>
</evidence>
<proteinExistence type="predicted"/>
<sequence>MLLLLVMNYGLTLFYLANSISNDIHCVHSIKQQDISLMLTPHTLHDCLPDTTISTLLLIYPHQSPSAVVTHPPLTLACCCP</sequence>
<name>A0A7U5PH16_YEREN</name>
<protein>
    <submittedName>
        <fullName evidence="1">Uncharacterized protein</fullName>
    </submittedName>
</protein>
<dbReference type="KEGG" id="yel:LC20_07855"/>
<gene>
    <name evidence="1" type="ORF">LC20_07855</name>
</gene>
<dbReference type="AlphaFoldDB" id="A0A7U5PH16"/>
<accession>A0A7U5PH16</accession>
<dbReference type="Proteomes" id="UP000230961">
    <property type="component" value="Chromosome"/>
</dbReference>
<organism evidence="1 2">
    <name type="scientific">Yersinia enterocolitica LC20</name>
    <dbReference type="NCBI Taxonomy" id="1443113"/>
    <lineage>
        <taxon>Bacteria</taxon>
        <taxon>Pseudomonadati</taxon>
        <taxon>Pseudomonadota</taxon>
        <taxon>Gammaproteobacteria</taxon>
        <taxon>Enterobacterales</taxon>
        <taxon>Yersiniaceae</taxon>
        <taxon>Yersinia</taxon>
    </lineage>
</organism>